<dbReference type="InterPro" id="IPR039226">
    <property type="entry name" value="Ski3/TTC37"/>
</dbReference>
<dbReference type="KEGG" id="vpo:Kpol_1050p112"/>
<feature type="repeat" description="TPR" evidence="3">
    <location>
        <begin position="668"/>
        <end position="701"/>
    </location>
</feature>
<evidence type="ECO:0000256" key="1">
    <source>
        <dbReference type="ARBA" id="ARBA00022737"/>
    </source>
</evidence>
<reference evidence="4 5" key="1">
    <citation type="journal article" date="2007" name="Proc. Natl. Acad. Sci. U.S.A.">
        <title>Independent sorting-out of thousands of duplicated gene pairs in two yeast species descended from a whole-genome duplication.</title>
        <authorList>
            <person name="Scannell D.R."/>
            <person name="Frank A.C."/>
            <person name="Conant G.C."/>
            <person name="Byrne K.P."/>
            <person name="Woolfit M."/>
            <person name="Wolfe K.H."/>
        </authorList>
    </citation>
    <scope>NUCLEOTIDE SEQUENCE [LARGE SCALE GENOMIC DNA]</scope>
    <source>
        <strain evidence="5">ATCC 22028 / DSM 70294 / BCRC 21397 / CBS 2163 / NBRC 10782 / NRRL Y-8283 / UCD 57-17</strain>
    </source>
</reference>
<dbReference type="FunCoup" id="A7TF06">
    <property type="interactions" value="556"/>
</dbReference>
<dbReference type="HOGENOM" id="CLU_001688_0_0_1"/>
<dbReference type="Gene3D" id="1.25.40.10">
    <property type="entry name" value="Tetratricopeptide repeat domain"/>
    <property type="match status" value="4"/>
</dbReference>
<gene>
    <name evidence="4" type="ORF">Kpol_1050p112</name>
</gene>
<dbReference type="PROSITE" id="PS50293">
    <property type="entry name" value="TPR_REGION"/>
    <property type="match status" value="1"/>
</dbReference>
<dbReference type="InParanoid" id="A7TF06"/>
<dbReference type="AlphaFoldDB" id="A7TF06"/>
<organism evidence="5">
    <name type="scientific">Vanderwaltozyma polyspora (strain ATCC 22028 / DSM 70294 / BCRC 21397 / CBS 2163 / NBRC 10782 / NRRL Y-8283 / UCD 57-17)</name>
    <name type="common">Kluyveromyces polysporus</name>
    <dbReference type="NCBI Taxonomy" id="436907"/>
    <lineage>
        <taxon>Eukaryota</taxon>
        <taxon>Fungi</taxon>
        <taxon>Dikarya</taxon>
        <taxon>Ascomycota</taxon>
        <taxon>Saccharomycotina</taxon>
        <taxon>Saccharomycetes</taxon>
        <taxon>Saccharomycetales</taxon>
        <taxon>Saccharomycetaceae</taxon>
        <taxon>Vanderwaltozyma</taxon>
    </lineage>
</organism>
<evidence type="ECO:0000256" key="2">
    <source>
        <dbReference type="ARBA" id="ARBA00022803"/>
    </source>
</evidence>
<dbReference type="eggNOG" id="KOG1127">
    <property type="taxonomic scope" value="Eukaryota"/>
</dbReference>
<dbReference type="SUPFAM" id="SSF48452">
    <property type="entry name" value="TPR-like"/>
    <property type="match status" value="2"/>
</dbReference>
<sequence length="1027" mass="116815">MSSVKDLLKEAKNELARGDYEEAIEISKEVLKKEENNYFAYVFMGKAYSCIANSVEEALNSYIRATELVPSNVLGWKGLFLLINSNDVLPTHLTFNKYFDLCGDYSNVLLSQELPLVDLIHEMRTIRKKYPDCEESFLRHMCPGSQMGESISRHFITPQECLSKLIQIINSKEKEQVSKIVSRERLKLSANDPLYQTKINSLAWEVYQSSDVEDLYVQLINISDDDEERSKFEEELLDHRIVVLKSMPIDLKGSYFQKVKSMVEDMVLVGTKSEKAWKLYFEWQDCTDLNSLDGQIVMKYFTTFPKEPLSVILYAWVCSKYSSYDIKQLNTTGKDEPQAIKDEPDMTEIEQSELSEMTENEESIPALLEADILETLMENISRAKTSIIAYRIISQYYLLSAEYAAALPYIKSGISLTAFAIRDLGAHLINSKFAFTLDLASAYTYFDAPKHHKTALSLFDKVLSEDEFNARAKLGKGLIFMERENWIEAKTFLSEVAEKFSDNLDILSQLGWSEANLGNHDRALEIFNNVLNSIEGVDIKTCELKAANYWRQAKTYLLLQKEEELKITDSDMRYVTLAYRSLIHSLKVLDTFSKSYSTLGDIYANYYSDTKRAFGCYYKAFELDSSDIVAAKYMVETYCNSGNWSAAESISKILVKTDGAKKYLRYTCWPFRVIGIANLERQQESDAIEWFQSALRIEPNNVESWVGLGQSYLSCGRIEASIRVFEKATELDPDHLYAKYFTAQSLSEMGEYVKSISIFEEIIMETPKEESFQVSYSETLMKHAQDLFNQGFLTKSVSIAIEAISVMSYIATDLNRFPSNLWLSLFSALKLFILVESKVDKLPIETVVSIFENCKIKDVSEIDDIDGVTISSLLTTADDNVVITCQSLILAAKCAISTGNIDQATGTLKSSLWHNLGMAELISYLTLKDNKHKESSIFCFKKAIKYQSNSFESWVGLGIATMDANWKVSQHCFIKAIALAPRESHIWFNLAVLALKQDDIEFTRQVKSRLQSIAPQDSSARLGMALV</sequence>
<keyword evidence="5" id="KW-1185">Reference proteome</keyword>
<dbReference type="STRING" id="436907.A7TF06"/>
<dbReference type="Pfam" id="PF13181">
    <property type="entry name" value="TPR_8"/>
    <property type="match status" value="1"/>
</dbReference>
<dbReference type="PANTHER" id="PTHR15704">
    <property type="entry name" value="SUPERKILLER 3 PROTEIN-RELATED"/>
    <property type="match status" value="1"/>
</dbReference>
<dbReference type="Pfam" id="PF18833">
    <property type="entry name" value="TPR_22"/>
    <property type="match status" value="1"/>
</dbReference>
<evidence type="ECO:0000313" key="5">
    <source>
        <dbReference type="Proteomes" id="UP000000267"/>
    </source>
</evidence>
<evidence type="ECO:0000256" key="3">
    <source>
        <dbReference type="PROSITE-ProRule" id="PRU00339"/>
    </source>
</evidence>
<dbReference type="OMA" id="CQWELDP"/>
<evidence type="ECO:0000313" key="4">
    <source>
        <dbReference type="EMBL" id="EDO19252.1"/>
    </source>
</evidence>
<dbReference type="SUPFAM" id="SSF81901">
    <property type="entry name" value="HCP-like"/>
    <property type="match status" value="1"/>
</dbReference>
<dbReference type="Proteomes" id="UP000000267">
    <property type="component" value="Unassembled WGS sequence"/>
</dbReference>
<dbReference type="SMART" id="SM00028">
    <property type="entry name" value="TPR"/>
    <property type="match status" value="9"/>
</dbReference>
<dbReference type="PROSITE" id="PS50005">
    <property type="entry name" value="TPR"/>
    <property type="match status" value="2"/>
</dbReference>
<dbReference type="PANTHER" id="PTHR15704:SF7">
    <property type="entry name" value="SUPERKILLER COMPLEX PROTEIN 3"/>
    <property type="match status" value="1"/>
</dbReference>
<dbReference type="OrthoDB" id="421075at2759"/>
<dbReference type="InterPro" id="IPR011990">
    <property type="entry name" value="TPR-like_helical_dom_sf"/>
</dbReference>
<accession>A7TF06</accession>
<dbReference type="GO" id="GO:0055087">
    <property type="term" value="C:Ski complex"/>
    <property type="evidence" value="ECO:0007669"/>
    <property type="project" value="EnsemblFungi"/>
</dbReference>
<dbReference type="EMBL" id="DS480381">
    <property type="protein sequence ID" value="EDO19252.1"/>
    <property type="molecule type" value="Genomic_DNA"/>
</dbReference>
<proteinExistence type="predicted"/>
<dbReference type="InterPro" id="IPR019734">
    <property type="entry name" value="TPR_rpt"/>
</dbReference>
<keyword evidence="2 3" id="KW-0802">TPR repeat</keyword>
<feature type="repeat" description="TPR" evidence="3">
    <location>
        <begin position="702"/>
        <end position="735"/>
    </location>
</feature>
<dbReference type="InterPro" id="IPR040962">
    <property type="entry name" value="TPR_22"/>
</dbReference>
<feature type="non-terminal residue" evidence="4">
    <location>
        <position position="1027"/>
    </location>
</feature>
<dbReference type="GeneID" id="5547587"/>
<dbReference type="GO" id="GO:0070481">
    <property type="term" value="P:nuclear-transcribed mRNA catabolic process, non-stop decay"/>
    <property type="evidence" value="ECO:0007669"/>
    <property type="project" value="EnsemblFungi"/>
</dbReference>
<evidence type="ECO:0008006" key="6">
    <source>
        <dbReference type="Google" id="ProtNLM"/>
    </source>
</evidence>
<keyword evidence="1" id="KW-0677">Repeat</keyword>
<dbReference type="GO" id="GO:0070478">
    <property type="term" value="P:nuclear-transcribed mRNA catabolic process, 3'-5' exonucleolytic nonsense-mediated decay"/>
    <property type="evidence" value="ECO:0007669"/>
    <property type="project" value="EnsemblFungi"/>
</dbReference>
<name>A7TF06_VANPO</name>
<protein>
    <recommendedName>
        <fullName evidence="6">Superkiller protein 3</fullName>
    </recommendedName>
</protein>
<dbReference type="RefSeq" id="XP_001647110.1">
    <property type="nucleotide sequence ID" value="XM_001647060.2"/>
</dbReference>